<evidence type="ECO:0000313" key="1">
    <source>
        <dbReference type="EMBL" id="ORE86342.1"/>
    </source>
</evidence>
<dbReference type="AlphaFoldDB" id="A0A1Y1SCJ5"/>
<dbReference type="Gene3D" id="3.40.50.720">
    <property type="entry name" value="NAD(P)-binding Rossmann-like Domain"/>
    <property type="match status" value="1"/>
</dbReference>
<dbReference type="InterPro" id="IPR036291">
    <property type="entry name" value="NAD(P)-bd_dom_sf"/>
</dbReference>
<proteinExistence type="predicted"/>
<dbReference type="RefSeq" id="WP_240499479.1">
    <property type="nucleotide sequence ID" value="NZ_AQQV01000003.1"/>
</dbReference>
<dbReference type="Pfam" id="PF00106">
    <property type="entry name" value="adh_short"/>
    <property type="match status" value="1"/>
</dbReference>
<dbReference type="InterPro" id="IPR002347">
    <property type="entry name" value="SDR_fam"/>
</dbReference>
<dbReference type="Proteomes" id="UP000192342">
    <property type="component" value="Unassembled WGS sequence"/>
</dbReference>
<dbReference type="PRINTS" id="PR00081">
    <property type="entry name" value="GDHRDH"/>
</dbReference>
<protein>
    <submittedName>
        <fullName evidence="1">Short-chain dehydrogenase/reductase SDR</fullName>
    </submittedName>
</protein>
<evidence type="ECO:0000313" key="2">
    <source>
        <dbReference type="Proteomes" id="UP000192342"/>
    </source>
</evidence>
<dbReference type="PANTHER" id="PTHR43431:SF7">
    <property type="entry name" value="OXIDOREDUCTASE, SHORT CHAIN DEHYDROGENASE_REDUCTASE FAMILY (AFU_ORTHOLOGUE AFUA_5G14000)"/>
    <property type="match status" value="1"/>
</dbReference>
<name>A0A1Y1SCJ5_9GAMM</name>
<reference evidence="1 2" key="1">
    <citation type="submission" date="2013-04" db="EMBL/GenBank/DDBJ databases">
        <title>Oceanococcus atlanticus 22II-S10r2 Genome Sequencing.</title>
        <authorList>
            <person name="Lai Q."/>
            <person name="Li G."/>
            <person name="Shao Z."/>
        </authorList>
    </citation>
    <scope>NUCLEOTIDE SEQUENCE [LARGE SCALE GENOMIC DNA]</scope>
    <source>
        <strain evidence="1 2">22II-S10r2</strain>
    </source>
</reference>
<dbReference type="STRING" id="1317117.ATO7_13633"/>
<comment type="caution">
    <text evidence="1">The sequence shown here is derived from an EMBL/GenBank/DDBJ whole genome shotgun (WGS) entry which is preliminary data.</text>
</comment>
<dbReference type="PANTHER" id="PTHR43431">
    <property type="entry name" value="OXIDOREDUCTASE, SHORT CHAIN DEHYDROGENASE/REDUCTASE FAMILY (AFU_ORTHOLOGUE AFUA_5G14000)"/>
    <property type="match status" value="1"/>
</dbReference>
<gene>
    <name evidence="1" type="ORF">ATO7_13633</name>
</gene>
<dbReference type="EMBL" id="AQQV01000003">
    <property type="protein sequence ID" value="ORE86342.1"/>
    <property type="molecule type" value="Genomic_DNA"/>
</dbReference>
<organism evidence="1 2">
    <name type="scientific">Oceanococcus atlanticus</name>
    <dbReference type="NCBI Taxonomy" id="1317117"/>
    <lineage>
        <taxon>Bacteria</taxon>
        <taxon>Pseudomonadati</taxon>
        <taxon>Pseudomonadota</taxon>
        <taxon>Gammaproteobacteria</taxon>
        <taxon>Chromatiales</taxon>
        <taxon>Oceanococcaceae</taxon>
        <taxon>Oceanococcus</taxon>
    </lineage>
</organism>
<keyword evidence="2" id="KW-1185">Reference proteome</keyword>
<accession>A0A1Y1SCJ5</accession>
<dbReference type="SUPFAM" id="SSF51735">
    <property type="entry name" value="NAD(P)-binding Rossmann-fold domains"/>
    <property type="match status" value="1"/>
</dbReference>
<sequence length="289" mass="31574">MAAQSRHDRGILRRFLRDALSNRMDNVRRKRRQALHARSSDTRAPAALIFGVGASPGIGAALAQRAAQEGMVVYAAGRNPQKLEACVDEIRAAGHQAVALTVDVTQPKAIQAAFESVVRDGHRLDLVIHNVGTNRPTPFLEISPDGLEQRWKADCRSGFLVAQQAVACMLEYPERDQGRGTILFTGASASLRGKAGFAAFAQAKAGLRMLSQALAREFGPQGIHVAHVIVDGAVDGHRLREHLSDAINAKGEDGCLNPQSIAETYWALHQQHRSVWTQELDLRPFKEAW</sequence>